<dbReference type="GO" id="GO:0008270">
    <property type="term" value="F:zinc ion binding"/>
    <property type="evidence" value="ECO:0007669"/>
    <property type="project" value="InterPro"/>
</dbReference>
<proteinExistence type="predicted"/>
<dbReference type="EMBL" id="CP001279">
    <property type="protein sequence ID" value="ACM92198.1"/>
    <property type="molecule type" value="Genomic_DNA"/>
</dbReference>
<dbReference type="OrthoDB" id="9816185at2"/>
<gene>
    <name evidence="2" type="ordered locus">NAMH_0805</name>
</gene>
<accession>B9L999</accession>
<dbReference type="HOGENOM" id="CLU_051468_0_0_7"/>
<dbReference type="Gene3D" id="1.10.30.50">
    <property type="match status" value="1"/>
</dbReference>
<protein>
    <recommendedName>
        <fullName evidence="1">HNH domain-containing protein</fullName>
    </recommendedName>
</protein>
<dbReference type="GO" id="GO:0003676">
    <property type="term" value="F:nucleic acid binding"/>
    <property type="evidence" value="ECO:0007669"/>
    <property type="project" value="InterPro"/>
</dbReference>
<dbReference type="KEGG" id="nam:NAMH_0805"/>
<evidence type="ECO:0000313" key="3">
    <source>
        <dbReference type="Proteomes" id="UP000000448"/>
    </source>
</evidence>
<evidence type="ECO:0000313" key="2">
    <source>
        <dbReference type="EMBL" id="ACM92198.1"/>
    </source>
</evidence>
<keyword evidence="3" id="KW-1185">Reference proteome</keyword>
<organism evidence="2 3">
    <name type="scientific">Nautilia profundicola (strain ATCC BAA-1463 / DSM 18972 / AmH)</name>
    <dbReference type="NCBI Taxonomy" id="598659"/>
    <lineage>
        <taxon>Bacteria</taxon>
        <taxon>Pseudomonadati</taxon>
        <taxon>Campylobacterota</taxon>
        <taxon>Epsilonproteobacteria</taxon>
        <taxon>Nautiliales</taxon>
        <taxon>Nautiliaceae</taxon>
        <taxon>Nautilia</taxon>
    </lineage>
</organism>
<dbReference type="STRING" id="598659.NAMH_0805"/>
<dbReference type="AlphaFoldDB" id="B9L999"/>
<dbReference type="RefSeq" id="WP_012663570.1">
    <property type="nucleotide sequence ID" value="NC_012115.1"/>
</dbReference>
<dbReference type="Proteomes" id="UP000000448">
    <property type="component" value="Chromosome"/>
</dbReference>
<sequence length="298" mass="36087">MRIILKKENIIKNFRYIVYNKVFKTEKTQKLKKDFIEVIKYLKKIFPNQNIHDFLFSDNIHSLATTIGEKSFPNNIKDRIDNLYNKLRGEWGKEIVEITGIKVCPYCNRNYIFNYKENNNNLKTTIELDHYFPKSKYPYLALNPYNLIPICHTCNKKKSDESFKIYPYKDNIDDYFKFKFKFVNNEMSKEDIKKYSFFDEKFIEIEIEEKTSLDEWYKEYIEGLYAEHKDIISEMLLREHIYPESFIQELYNNYGRLLFNSIDEIQGLIHCNYVEKEKINKRPLSKFLKDISEELGLI</sequence>
<reference evidence="2 3" key="1">
    <citation type="journal article" date="2009" name="PLoS Genet.">
        <title>Adaptations to submarine hydrothermal environments exemplified by the genome of Nautilia profundicola.</title>
        <authorList>
            <person name="Campbell B.J."/>
            <person name="Smith J.L."/>
            <person name="Hanson T.E."/>
            <person name="Klotz M.G."/>
            <person name="Stein L.Y."/>
            <person name="Lee C.K."/>
            <person name="Wu D."/>
            <person name="Robinson J.M."/>
            <person name="Khouri H.M."/>
            <person name="Eisen J.A."/>
            <person name="Cary S.C."/>
        </authorList>
    </citation>
    <scope>NUCLEOTIDE SEQUENCE [LARGE SCALE GENOMIC DNA]</scope>
    <source>
        <strain evidence="3">ATCC BAA-1463 / DSM 18972 / AmH</strain>
    </source>
</reference>
<dbReference type="GO" id="GO:0004519">
    <property type="term" value="F:endonuclease activity"/>
    <property type="evidence" value="ECO:0007669"/>
    <property type="project" value="InterPro"/>
</dbReference>
<evidence type="ECO:0000259" key="1">
    <source>
        <dbReference type="Pfam" id="PF01844"/>
    </source>
</evidence>
<dbReference type="Pfam" id="PF01844">
    <property type="entry name" value="HNH"/>
    <property type="match status" value="1"/>
</dbReference>
<dbReference type="eggNOG" id="COG1403">
    <property type="taxonomic scope" value="Bacteria"/>
</dbReference>
<name>B9L999_NAUPA</name>
<feature type="domain" description="HNH" evidence="1">
    <location>
        <begin position="104"/>
        <end position="161"/>
    </location>
</feature>
<dbReference type="InterPro" id="IPR002711">
    <property type="entry name" value="HNH"/>
</dbReference>